<dbReference type="Gene3D" id="3.40.50.150">
    <property type="entry name" value="Vaccinia Virus protein VP39"/>
    <property type="match status" value="1"/>
</dbReference>
<dbReference type="InterPro" id="IPR029063">
    <property type="entry name" value="SAM-dependent_MTases_sf"/>
</dbReference>
<dbReference type="OrthoDB" id="4455258at2759"/>
<feature type="non-terminal residue" evidence="2">
    <location>
        <position position="1"/>
    </location>
</feature>
<dbReference type="RefSeq" id="XP_040633621.1">
    <property type="nucleotide sequence ID" value="XM_040785255.1"/>
</dbReference>
<dbReference type="GeneID" id="63700379"/>
<protein>
    <recommendedName>
        <fullName evidence="1">Methyltransferase type 12 domain-containing protein</fullName>
    </recommendedName>
</protein>
<dbReference type="SUPFAM" id="SSF53335">
    <property type="entry name" value="S-adenosyl-L-methionine-dependent methyltransferases"/>
    <property type="match status" value="1"/>
</dbReference>
<evidence type="ECO:0000259" key="1">
    <source>
        <dbReference type="Pfam" id="PF08242"/>
    </source>
</evidence>
<gene>
    <name evidence="2" type="ORF">EURHEDRAFT_468386</name>
</gene>
<keyword evidence="3" id="KW-1185">Reference proteome</keyword>
<dbReference type="CDD" id="cd02440">
    <property type="entry name" value="AdoMet_MTases"/>
    <property type="match status" value="1"/>
</dbReference>
<evidence type="ECO:0000313" key="2">
    <source>
        <dbReference type="EMBL" id="EYE89931.1"/>
    </source>
</evidence>
<feature type="domain" description="Methyltransferase type 12" evidence="1">
    <location>
        <begin position="2"/>
        <end position="79"/>
    </location>
</feature>
<evidence type="ECO:0000313" key="3">
    <source>
        <dbReference type="Proteomes" id="UP000019804"/>
    </source>
</evidence>
<dbReference type="HOGENOM" id="CLU_2216046_0_0_1"/>
<name>A0A017RZB7_ASPRC</name>
<organism evidence="2 3">
    <name type="scientific">Aspergillus ruber (strain CBS 135680)</name>
    <dbReference type="NCBI Taxonomy" id="1388766"/>
    <lineage>
        <taxon>Eukaryota</taxon>
        <taxon>Fungi</taxon>
        <taxon>Dikarya</taxon>
        <taxon>Ascomycota</taxon>
        <taxon>Pezizomycotina</taxon>
        <taxon>Eurotiomycetes</taxon>
        <taxon>Eurotiomycetidae</taxon>
        <taxon>Eurotiales</taxon>
        <taxon>Aspergillaceae</taxon>
        <taxon>Aspergillus</taxon>
        <taxon>Aspergillus subgen. Aspergillus</taxon>
    </lineage>
</organism>
<dbReference type="Proteomes" id="UP000019804">
    <property type="component" value="Unassembled WGS sequence"/>
</dbReference>
<dbReference type="Pfam" id="PF08242">
    <property type="entry name" value="Methyltransf_12"/>
    <property type="match status" value="1"/>
</dbReference>
<dbReference type="EMBL" id="KK088493">
    <property type="protein sequence ID" value="EYE89931.1"/>
    <property type="molecule type" value="Genomic_DNA"/>
</dbReference>
<dbReference type="AlphaFoldDB" id="A0A017RZB7"/>
<dbReference type="InterPro" id="IPR013217">
    <property type="entry name" value="Methyltransf_12"/>
</dbReference>
<proteinExistence type="predicted"/>
<accession>A0A017RZB7</accession>
<reference evidence="3" key="1">
    <citation type="journal article" date="2014" name="Nat. Commun.">
        <title>Genomic adaptations of the halophilic Dead Sea filamentous fungus Eurotium rubrum.</title>
        <authorList>
            <person name="Kis-Papo T."/>
            <person name="Weig A.R."/>
            <person name="Riley R."/>
            <person name="Persoh D."/>
            <person name="Salamov A."/>
            <person name="Sun H."/>
            <person name="Lipzen A."/>
            <person name="Wasser S.P."/>
            <person name="Rambold G."/>
            <person name="Grigoriev I.V."/>
            <person name="Nevo E."/>
        </authorList>
    </citation>
    <scope>NUCLEOTIDE SEQUENCE [LARGE SCALE GENOMIC DNA]</scope>
    <source>
        <strain evidence="3">CBS 135680</strain>
    </source>
</reference>
<dbReference type="STRING" id="1388766.A0A017RZB7"/>
<sequence length="107" mass="12164">HSYTFTDISAGFFGKAQNAFVKHSDRLIYRVFDLEQETEAQDFEVNSYNLTIAANVLHTTKSLEKSLQRVRRLLKPGGSVSKTAGLGARWSTELCGRDFCGYRLQWI</sequence>